<evidence type="ECO:0000256" key="5">
    <source>
        <dbReference type="ARBA" id="ARBA00022692"/>
    </source>
</evidence>
<dbReference type="GO" id="GO:0005886">
    <property type="term" value="C:plasma membrane"/>
    <property type="evidence" value="ECO:0007669"/>
    <property type="project" value="UniProtKB-SubCell"/>
</dbReference>
<feature type="transmembrane region" description="Helical" evidence="14">
    <location>
        <begin position="408"/>
        <end position="428"/>
    </location>
</feature>
<feature type="transmembrane region" description="Helical" evidence="14">
    <location>
        <begin position="154"/>
        <end position="175"/>
    </location>
</feature>
<feature type="transmembrane region" description="Helical" evidence="14">
    <location>
        <begin position="474"/>
        <end position="493"/>
    </location>
</feature>
<dbReference type="Pfam" id="PF00474">
    <property type="entry name" value="SSF"/>
    <property type="match status" value="1"/>
</dbReference>
<keyword evidence="10 14" id="KW-0472">Membrane</keyword>
<dbReference type="EMBL" id="DSKY01000014">
    <property type="protein sequence ID" value="HDY58852.1"/>
    <property type="molecule type" value="Genomic_DNA"/>
</dbReference>
<evidence type="ECO:0000256" key="13">
    <source>
        <dbReference type="RuleBase" id="RU362091"/>
    </source>
</evidence>
<dbReference type="InterPro" id="IPR050277">
    <property type="entry name" value="Sodium:Solute_Symporter"/>
</dbReference>
<keyword evidence="3" id="KW-0813">Transport</keyword>
<feature type="transmembrane region" description="Helical" evidence="14">
    <location>
        <begin position="322"/>
        <end position="346"/>
    </location>
</feature>
<keyword evidence="8" id="KW-0915">Sodium</keyword>
<dbReference type="PROSITE" id="PS50283">
    <property type="entry name" value="NA_SOLUT_SYMP_3"/>
    <property type="match status" value="1"/>
</dbReference>
<keyword evidence="4" id="KW-1003">Cell membrane</keyword>
<feature type="transmembrane region" description="Helical" evidence="14">
    <location>
        <begin position="383"/>
        <end position="402"/>
    </location>
</feature>
<comment type="catalytic activity">
    <reaction evidence="12">
        <text>L-proline(in) + Na(+)(in) = L-proline(out) + Na(+)(out)</text>
        <dbReference type="Rhea" id="RHEA:28967"/>
        <dbReference type="ChEBI" id="CHEBI:29101"/>
        <dbReference type="ChEBI" id="CHEBI:60039"/>
    </reaction>
</comment>
<keyword evidence="7 14" id="KW-1133">Transmembrane helix</keyword>
<reference evidence="15" key="1">
    <citation type="journal article" date="2020" name="mSystems">
        <title>Genome- and Community-Level Interaction Insights into Carbon Utilization and Element Cycling Functions of Hydrothermarchaeota in Hydrothermal Sediment.</title>
        <authorList>
            <person name="Zhou Z."/>
            <person name="Liu Y."/>
            <person name="Xu W."/>
            <person name="Pan J."/>
            <person name="Luo Z.H."/>
            <person name="Li M."/>
        </authorList>
    </citation>
    <scope>NUCLEOTIDE SEQUENCE [LARGE SCALE GENOMIC DNA]</scope>
    <source>
        <strain evidence="15">SpSt-258</strain>
    </source>
</reference>
<evidence type="ECO:0000256" key="10">
    <source>
        <dbReference type="ARBA" id="ARBA00023136"/>
    </source>
</evidence>
<gene>
    <name evidence="15" type="ORF">ENP86_04790</name>
</gene>
<dbReference type="GO" id="GO:0006814">
    <property type="term" value="P:sodium ion transport"/>
    <property type="evidence" value="ECO:0007669"/>
    <property type="project" value="UniProtKB-KW"/>
</dbReference>
<dbReference type="InterPro" id="IPR038377">
    <property type="entry name" value="Na/Glc_symporter_sf"/>
</dbReference>
<evidence type="ECO:0000256" key="11">
    <source>
        <dbReference type="ARBA" id="ARBA00023201"/>
    </source>
</evidence>
<evidence type="ECO:0000256" key="6">
    <source>
        <dbReference type="ARBA" id="ARBA00022847"/>
    </source>
</evidence>
<keyword evidence="5 14" id="KW-0812">Transmembrane</keyword>
<feature type="transmembrane region" description="Helical" evidence="14">
    <location>
        <begin position="6"/>
        <end position="27"/>
    </location>
</feature>
<dbReference type="GO" id="GO:0015293">
    <property type="term" value="F:symporter activity"/>
    <property type="evidence" value="ECO:0007669"/>
    <property type="project" value="UniProtKB-KW"/>
</dbReference>
<feature type="transmembrane region" description="Helical" evidence="14">
    <location>
        <begin position="123"/>
        <end position="142"/>
    </location>
</feature>
<dbReference type="PANTHER" id="PTHR48086:SF3">
    <property type="entry name" value="SODIUM_PROLINE SYMPORTER"/>
    <property type="match status" value="1"/>
</dbReference>
<dbReference type="PANTHER" id="PTHR48086">
    <property type="entry name" value="SODIUM/PROLINE SYMPORTER-RELATED"/>
    <property type="match status" value="1"/>
</dbReference>
<feature type="transmembrane region" description="Helical" evidence="14">
    <location>
        <begin position="82"/>
        <end position="102"/>
    </location>
</feature>
<evidence type="ECO:0000256" key="3">
    <source>
        <dbReference type="ARBA" id="ARBA00022448"/>
    </source>
</evidence>
<evidence type="ECO:0000256" key="8">
    <source>
        <dbReference type="ARBA" id="ARBA00023053"/>
    </source>
</evidence>
<keyword evidence="9" id="KW-0406">Ion transport</keyword>
<organism evidence="15">
    <name type="scientific">candidate division WOR-3 bacterium</name>
    <dbReference type="NCBI Taxonomy" id="2052148"/>
    <lineage>
        <taxon>Bacteria</taxon>
        <taxon>Bacteria division WOR-3</taxon>
    </lineage>
</organism>
<evidence type="ECO:0000256" key="12">
    <source>
        <dbReference type="ARBA" id="ARBA00033708"/>
    </source>
</evidence>
<evidence type="ECO:0000256" key="4">
    <source>
        <dbReference type="ARBA" id="ARBA00022475"/>
    </source>
</evidence>
<feature type="transmembrane region" description="Helical" evidence="14">
    <location>
        <begin position="278"/>
        <end position="302"/>
    </location>
</feature>
<evidence type="ECO:0000256" key="9">
    <source>
        <dbReference type="ARBA" id="ARBA00023065"/>
    </source>
</evidence>
<feature type="transmembrane region" description="Helical" evidence="14">
    <location>
        <begin position="187"/>
        <end position="208"/>
    </location>
</feature>
<sequence length="521" mass="57924">MMGSSGPFWIAFIVYSLFVMLIGYFIWRRIRTDTASHQILDFWIASRRFPGWRLAVSLTAGWLMLGWLGYGMSMIYQMGLSGVWILPLPWFILCFIIIWMVPYVRRFPAISLPEAMEKRYGKLTRLIIALCSIFVFTSWTGAELFMVGHLGAPFLRISSALTMILVVIPIMVYTYYGGFRAVVLTDLVQFIFMALFILILGIVSLNFAQKASGDSIIKRLAQTPTPYYGPGTMFKLFACGIAMPIILLFAYLPGWMIEQDLLLRIQGANSLKETRKGAWLALILITIFVIGIPTLIAFNALALFPPGIESSSIAIGNDATGIISAIILRYFPVWGQILMFIGLIAAQMSTVDTFSNVIALPLTYDIVQPTLMKNLSKQTVAKWSRILSVISILIALVYALNATSLMDVYILSSGVLTASIAIPAFAMFWKRSNQLGAILSAILGFIGNVIFYIFEYHIWKHNFQPQWLADTYLGYIIVGLVGSIIGLLIGSLIGKPPTSEQVSTIAPSPLEGVEVFDIAKQ</sequence>
<evidence type="ECO:0000256" key="1">
    <source>
        <dbReference type="ARBA" id="ARBA00004651"/>
    </source>
</evidence>
<feature type="transmembrane region" description="Helical" evidence="14">
    <location>
        <begin position="234"/>
        <end position="257"/>
    </location>
</feature>
<accession>A0A7V0Z5B3</accession>
<feature type="transmembrane region" description="Helical" evidence="14">
    <location>
        <begin position="54"/>
        <end position="76"/>
    </location>
</feature>
<protein>
    <submittedName>
        <fullName evidence="15">Sodium:solute symporter family protein</fullName>
    </submittedName>
</protein>
<keyword evidence="6" id="KW-0769">Symport</keyword>
<keyword evidence="11" id="KW-0739">Sodium transport</keyword>
<comment type="similarity">
    <text evidence="2 13">Belongs to the sodium:solute symporter (SSF) (TC 2.A.21) family.</text>
</comment>
<comment type="subcellular location">
    <subcellularLocation>
        <location evidence="1">Cell membrane</location>
        <topology evidence="1">Multi-pass membrane protein</topology>
    </subcellularLocation>
</comment>
<proteinExistence type="inferred from homology"/>
<dbReference type="InterPro" id="IPR001734">
    <property type="entry name" value="Na/solute_symporter"/>
</dbReference>
<feature type="transmembrane region" description="Helical" evidence="14">
    <location>
        <begin position="435"/>
        <end position="454"/>
    </location>
</feature>
<evidence type="ECO:0000313" key="15">
    <source>
        <dbReference type="EMBL" id="HDY58852.1"/>
    </source>
</evidence>
<evidence type="ECO:0000256" key="2">
    <source>
        <dbReference type="ARBA" id="ARBA00006434"/>
    </source>
</evidence>
<dbReference type="AlphaFoldDB" id="A0A7V0Z5B3"/>
<evidence type="ECO:0000256" key="7">
    <source>
        <dbReference type="ARBA" id="ARBA00022989"/>
    </source>
</evidence>
<dbReference type="Gene3D" id="1.20.1730.10">
    <property type="entry name" value="Sodium/glucose cotransporter"/>
    <property type="match status" value="1"/>
</dbReference>
<comment type="caution">
    <text evidence="15">The sequence shown here is derived from an EMBL/GenBank/DDBJ whole genome shotgun (WGS) entry which is preliminary data.</text>
</comment>
<name>A0A7V0Z5B3_UNCW3</name>
<evidence type="ECO:0000256" key="14">
    <source>
        <dbReference type="SAM" id="Phobius"/>
    </source>
</evidence>
<dbReference type="CDD" id="cd10322">
    <property type="entry name" value="SLC5sbd"/>
    <property type="match status" value="1"/>
</dbReference>